<accession>A0A8S2ZDZ3</accession>
<dbReference type="GO" id="GO:0005829">
    <property type="term" value="C:cytosol"/>
    <property type="evidence" value="ECO:0007669"/>
    <property type="project" value="TreeGrafter"/>
</dbReference>
<organism evidence="2 4">
    <name type="scientific">Rotaria magnacalcarata</name>
    <dbReference type="NCBI Taxonomy" id="392030"/>
    <lineage>
        <taxon>Eukaryota</taxon>
        <taxon>Metazoa</taxon>
        <taxon>Spiralia</taxon>
        <taxon>Gnathifera</taxon>
        <taxon>Rotifera</taxon>
        <taxon>Eurotatoria</taxon>
        <taxon>Bdelloidea</taxon>
        <taxon>Philodinida</taxon>
        <taxon>Philodinidae</taxon>
        <taxon>Rotaria</taxon>
    </lineage>
</organism>
<dbReference type="PANTHER" id="PTHR43160:SF3">
    <property type="entry name" value="ACONITATE HYDRATASE, MITOCHONDRIAL"/>
    <property type="match status" value="1"/>
</dbReference>
<dbReference type="GO" id="GO:0051539">
    <property type="term" value="F:4 iron, 4 sulfur cluster binding"/>
    <property type="evidence" value="ECO:0007669"/>
    <property type="project" value="TreeGrafter"/>
</dbReference>
<protein>
    <submittedName>
        <fullName evidence="2">Uncharacterized protein</fullName>
    </submittedName>
</protein>
<dbReference type="EMBL" id="CAJOBH010109689">
    <property type="protein sequence ID" value="CAF4655229.1"/>
    <property type="molecule type" value="Genomic_DNA"/>
</dbReference>
<dbReference type="Proteomes" id="UP000681720">
    <property type="component" value="Unassembled WGS sequence"/>
</dbReference>
<dbReference type="GO" id="GO:0006099">
    <property type="term" value="P:tricarboxylic acid cycle"/>
    <property type="evidence" value="ECO:0007669"/>
    <property type="project" value="TreeGrafter"/>
</dbReference>
<dbReference type="EMBL" id="CAJOBJ010108647">
    <property type="protein sequence ID" value="CAF4620773.1"/>
    <property type="molecule type" value="Genomic_DNA"/>
</dbReference>
<sequence>MVLSGDLRFNPLTDSLTAADGSEFKLKPPSGDNLPARGFDPGVDTYQEPPKDGSSL</sequence>
<dbReference type="GO" id="GO:0003994">
    <property type="term" value="F:aconitate hydratase activity"/>
    <property type="evidence" value="ECO:0007669"/>
    <property type="project" value="TreeGrafter"/>
</dbReference>
<evidence type="ECO:0000256" key="1">
    <source>
        <dbReference type="SAM" id="MobiDB-lite"/>
    </source>
</evidence>
<dbReference type="AlphaFoldDB" id="A0A8S2ZDZ3"/>
<evidence type="ECO:0000313" key="2">
    <source>
        <dbReference type="EMBL" id="CAF4620773.1"/>
    </source>
</evidence>
<dbReference type="InterPro" id="IPR050926">
    <property type="entry name" value="Aconitase/IPM_isomerase"/>
</dbReference>
<name>A0A8S2ZDZ3_9BILA</name>
<feature type="region of interest" description="Disordered" evidence="1">
    <location>
        <begin position="20"/>
        <end position="56"/>
    </location>
</feature>
<comment type="caution">
    <text evidence="2">The sequence shown here is derived from an EMBL/GenBank/DDBJ whole genome shotgun (WGS) entry which is preliminary data.</text>
</comment>
<feature type="non-terminal residue" evidence="2">
    <location>
        <position position="56"/>
    </location>
</feature>
<dbReference type="PANTHER" id="PTHR43160">
    <property type="entry name" value="ACONITATE HYDRATASE B"/>
    <property type="match status" value="1"/>
</dbReference>
<evidence type="ECO:0000313" key="4">
    <source>
        <dbReference type="Proteomes" id="UP000681720"/>
    </source>
</evidence>
<evidence type="ECO:0000313" key="3">
    <source>
        <dbReference type="EMBL" id="CAF4655229.1"/>
    </source>
</evidence>
<proteinExistence type="predicted"/>
<dbReference type="Proteomes" id="UP000681967">
    <property type="component" value="Unassembled WGS sequence"/>
</dbReference>
<reference evidence="2" key="1">
    <citation type="submission" date="2021-02" db="EMBL/GenBank/DDBJ databases">
        <authorList>
            <person name="Nowell W R."/>
        </authorList>
    </citation>
    <scope>NUCLEOTIDE SEQUENCE</scope>
</reference>
<dbReference type="GO" id="GO:0005739">
    <property type="term" value="C:mitochondrion"/>
    <property type="evidence" value="ECO:0007669"/>
    <property type="project" value="TreeGrafter"/>
</dbReference>
<gene>
    <name evidence="3" type="ORF">BYL167_LOCUS42348</name>
    <name evidence="2" type="ORF">GIL414_LOCUS39765</name>
</gene>